<dbReference type="SUPFAM" id="SSF55729">
    <property type="entry name" value="Acyl-CoA N-acyltransferases (Nat)"/>
    <property type="match status" value="1"/>
</dbReference>
<dbReference type="AlphaFoldDB" id="A0A2A4G6D1"/>
<proteinExistence type="predicted"/>
<dbReference type="PANTHER" id="PTHR43420">
    <property type="entry name" value="ACETYLTRANSFERASE"/>
    <property type="match status" value="1"/>
</dbReference>
<reference evidence="4 5" key="1">
    <citation type="submission" date="2017-04" db="EMBL/GenBank/DDBJ databases">
        <title>A new member of the family Flavobacteriaceae isolated from ascidians.</title>
        <authorList>
            <person name="Chen L."/>
        </authorList>
    </citation>
    <scope>NUCLEOTIDE SEQUENCE [LARGE SCALE GENOMIC DNA]</scope>
    <source>
        <strain evidence="4 5">HQA918</strain>
    </source>
</reference>
<accession>A0A2A4G6D1</accession>
<dbReference type="InterPro" id="IPR050680">
    <property type="entry name" value="YpeA/RimI_acetyltransf"/>
</dbReference>
<evidence type="ECO:0000259" key="3">
    <source>
        <dbReference type="PROSITE" id="PS51186"/>
    </source>
</evidence>
<dbReference type="PANTHER" id="PTHR43420:SF42">
    <property type="entry name" value="N-ACETYLTRANSFERASE DOMAIN-CONTAINING PROTEIN"/>
    <property type="match status" value="1"/>
</dbReference>
<dbReference type="CDD" id="cd04301">
    <property type="entry name" value="NAT_SF"/>
    <property type="match status" value="1"/>
</dbReference>
<name>A0A2A4G6D1_9FLAO</name>
<dbReference type="Gene3D" id="3.40.630.30">
    <property type="match status" value="1"/>
</dbReference>
<dbReference type="InterPro" id="IPR000182">
    <property type="entry name" value="GNAT_dom"/>
</dbReference>
<sequence length="150" mass="17336">MEVKLVSAEQVWPIRHIAMWPEADFSYIKLPEDPKGMHFGLLIDGELISVVSLFDRGSGVFQFRKFATLPEHQGNGYGSLLLKHMLQHARHMMARQIWCNARTHKQRFYEKFGFKSTGETFIKKDQAYTIMALNGKEINLTGFKNQTCQV</sequence>
<feature type="domain" description="N-acetyltransferase" evidence="3">
    <location>
        <begin position="1"/>
        <end position="136"/>
    </location>
</feature>
<gene>
    <name evidence="4" type="ORF">B7P33_12950</name>
</gene>
<dbReference type="GO" id="GO:0016747">
    <property type="term" value="F:acyltransferase activity, transferring groups other than amino-acyl groups"/>
    <property type="evidence" value="ECO:0007669"/>
    <property type="project" value="InterPro"/>
</dbReference>
<keyword evidence="2" id="KW-0012">Acyltransferase</keyword>
<dbReference type="Pfam" id="PF00583">
    <property type="entry name" value="Acetyltransf_1"/>
    <property type="match status" value="1"/>
</dbReference>
<organism evidence="4 5">
    <name type="scientific">Sediminicola luteus</name>
    <dbReference type="NCBI Taxonomy" id="319238"/>
    <lineage>
        <taxon>Bacteria</taxon>
        <taxon>Pseudomonadati</taxon>
        <taxon>Bacteroidota</taxon>
        <taxon>Flavobacteriia</taxon>
        <taxon>Flavobacteriales</taxon>
        <taxon>Flavobacteriaceae</taxon>
        <taxon>Sediminicola</taxon>
    </lineage>
</organism>
<keyword evidence="1" id="KW-0808">Transferase</keyword>
<evidence type="ECO:0000256" key="2">
    <source>
        <dbReference type="ARBA" id="ARBA00023315"/>
    </source>
</evidence>
<dbReference type="InterPro" id="IPR016181">
    <property type="entry name" value="Acyl_CoA_acyltransferase"/>
</dbReference>
<evidence type="ECO:0000256" key="1">
    <source>
        <dbReference type="ARBA" id="ARBA00022679"/>
    </source>
</evidence>
<dbReference type="Proteomes" id="UP000219559">
    <property type="component" value="Unassembled WGS sequence"/>
</dbReference>
<comment type="caution">
    <text evidence="4">The sequence shown here is derived from an EMBL/GenBank/DDBJ whole genome shotgun (WGS) entry which is preliminary data.</text>
</comment>
<keyword evidence="5" id="KW-1185">Reference proteome</keyword>
<dbReference type="PROSITE" id="PS51186">
    <property type="entry name" value="GNAT"/>
    <property type="match status" value="1"/>
</dbReference>
<evidence type="ECO:0000313" key="4">
    <source>
        <dbReference type="EMBL" id="PCE64207.1"/>
    </source>
</evidence>
<protein>
    <recommendedName>
        <fullName evidence="3">N-acetyltransferase domain-containing protein</fullName>
    </recommendedName>
</protein>
<evidence type="ECO:0000313" key="5">
    <source>
        <dbReference type="Proteomes" id="UP000219559"/>
    </source>
</evidence>
<dbReference type="EMBL" id="NBWU01000004">
    <property type="protein sequence ID" value="PCE64207.1"/>
    <property type="molecule type" value="Genomic_DNA"/>
</dbReference>